<dbReference type="RefSeq" id="YP_009212802.1">
    <property type="nucleotide sequence ID" value="NC_028947.1"/>
</dbReference>
<reference evidence="1 2" key="1">
    <citation type="submission" date="2014-10" db="EMBL/GenBank/DDBJ databases">
        <authorList>
            <person name="Franco-Moreira L.J."/>
            <person name="Acosta-Bonilla D."/>
            <person name="Alvarado-Vega D.L."/>
            <person name="Berrios-Pagan L.R."/>
            <person name="Burgos-Santana G."/>
            <person name="Collazo-Rodriguez B.J."/>
            <person name="Cordero-Bernard G."/>
            <person name="Cotto-Rosario A."/>
            <person name="Dominguez-Rodriguez E."/>
            <person name="Figueroa-Negron P."/>
            <person name="Huertas-de-Jesus N.A."/>
            <person name="Leon-Rivera A."/>
            <person name="Llavona-Cartagena I.G."/>
            <person name="Machin-Rivera R."/>
            <person name="Maldonado-Rodriguez J.M."/>
            <person name="Maldonado-Vazquez N."/>
            <person name="Melendez-Rodriguez N."/>
            <person name="Merced-Carire N.D."/>
            <person name="Mora-Marrero P.M."/>
            <person name="Negron-Cruz N."/>
            <person name="Nieves-Mendez L."/>
            <person name="Pereira-Torres T.N."/>
            <person name="Perez-Otero J."/>
            <person name="Ramos-Gonzalez J."/>
            <person name="Ramos-Rivera M."/>
            <person name="Reyes-Aponte A.J."/>
            <person name="Rivera-Burgos M."/>
            <person name="Rodriguez-Arriaga L."/>
            <person name="Sanchez-Collazo M."/>
            <person name="Soto-Diaz O.R."/>
            <person name="Suarez-Marquez A.M."/>
            <person name="Velazquez-Fernandez A.L."/>
            <person name="Vives-Matos I."/>
            <person name="Rubin M.R."/>
            <person name="Vazquez E."/>
            <person name="Wang X."/>
            <person name="Crowell R."/>
            <person name="Bostrom M.A."/>
            <person name="Burke M."/>
            <person name="Wright G.M."/>
            <person name="Gregory S.G."/>
            <person name="Colman S.D."/>
            <person name="Anders K.R."/>
            <person name="Braun M.A."/>
            <person name="Delesalle V.A."/>
            <person name="Hughes L.E."/>
            <person name="Ware V.C."/>
            <person name="Bradley K.W."/>
            <person name="Barker L.P."/>
            <person name="Asai D.J."/>
            <person name="Bowman C.A."/>
            <person name="Russell D.A."/>
            <person name="Pope W.H."/>
            <person name="Jacobs-Sera D."/>
            <person name="Hendrix R.W."/>
            <person name="Hatfull G.F."/>
        </authorList>
    </citation>
    <scope>NUCLEOTIDE SEQUENCE [LARGE SCALE GENOMIC DNA]</scope>
</reference>
<sequence length="59" mass="6722">MTVGMTAGAERSAAATHCVVADHYCTGDDCFHCERRISQAEYERDCYRDDEYPDYYDGT</sequence>
<name>A0A0C5AMT6_9CAUD</name>
<evidence type="ECO:0000313" key="2">
    <source>
        <dbReference type="Proteomes" id="UP000032126"/>
    </source>
</evidence>
<accession>A0A0C5AMT6</accession>
<dbReference type="EMBL" id="KM923971">
    <property type="protein sequence ID" value="AJK27385.1"/>
    <property type="molecule type" value="Genomic_DNA"/>
</dbReference>
<dbReference type="OrthoDB" id="27870at10239"/>
<gene>
    <name evidence="1" type="ORF">PBI_KRATIO_56</name>
</gene>
<keyword evidence="2" id="KW-1185">Reference proteome</keyword>
<dbReference type="Proteomes" id="UP000032126">
    <property type="component" value="Segment"/>
</dbReference>
<dbReference type="KEGG" id="vg:26639300"/>
<organism evidence="1 2">
    <name type="scientific">Mycobacterium phage Kratio</name>
    <dbReference type="NCBI Taxonomy" id="1606763"/>
    <lineage>
        <taxon>Viruses</taxon>
        <taxon>Duplodnaviria</taxon>
        <taxon>Heunggongvirae</taxon>
        <taxon>Uroviricota</taxon>
        <taxon>Caudoviricetes</taxon>
        <taxon>Weiservirinae</taxon>
        <taxon>Kratiovirus</taxon>
        <taxon>Kratiovirus kratio</taxon>
    </lineage>
</organism>
<protein>
    <submittedName>
        <fullName evidence="1">Uncharacterized protein</fullName>
    </submittedName>
</protein>
<dbReference type="GeneID" id="26639300"/>
<evidence type="ECO:0000313" key="1">
    <source>
        <dbReference type="EMBL" id="AJK27385.1"/>
    </source>
</evidence>
<proteinExistence type="predicted"/>